<reference evidence="10 11" key="1">
    <citation type="submission" date="2017-07" db="EMBL/GenBank/DDBJ databases">
        <title>The new phylogeny of genus Mycobacterium.</title>
        <authorList>
            <person name="Tortoli E."/>
            <person name="Trovato A."/>
            <person name="Cirillo D.M."/>
        </authorList>
    </citation>
    <scope>NUCLEOTIDE SEQUENCE [LARGE SCALE GENOMIC DNA]</scope>
    <source>
        <strain evidence="10 11">ATCC 33027</strain>
    </source>
</reference>
<dbReference type="Gene3D" id="3.30.200.20">
    <property type="entry name" value="Phosphorylase Kinase, domain 1"/>
    <property type="match status" value="1"/>
</dbReference>
<keyword evidence="6" id="KW-0067">ATP-binding</keyword>
<feature type="transmembrane region" description="Helical" evidence="8">
    <location>
        <begin position="321"/>
        <end position="343"/>
    </location>
</feature>
<dbReference type="AlphaFoldDB" id="A0A255DF55"/>
<keyword evidence="2" id="KW-0723">Serine/threonine-protein kinase</keyword>
<name>A0A255DF55_9MYCO</name>
<evidence type="ECO:0000256" key="1">
    <source>
        <dbReference type="ARBA" id="ARBA00012513"/>
    </source>
</evidence>
<dbReference type="PROSITE" id="PS00108">
    <property type="entry name" value="PROTEIN_KINASE_ST"/>
    <property type="match status" value="1"/>
</dbReference>
<evidence type="ECO:0000313" key="11">
    <source>
        <dbReference type="Proteomes" id="UP000216063"/>
    </source>
</evidence>
<dbReference type="Gene3D" id="1.10.510.10">
    <property type="entry name" value="Transferase(Phosphotransferase) domain 1"/>
    <property type="match status" value="1"/>
</dbReference>
<evidence type="ECO:0000256" key="2">
    <source>
        <dbReference type="ARBA" id="ARBA00022527"/>
    </source>
</evidence>
<evidence type="ECO:0000256" key="7">
    <source>
        <dbReference type="SAM" id="MobiDB-lite"/>
    </source>
</evidence>
<dbReference type="GO" id="GO:0080090">
    <property type="term" value="P:regulation of primary metabolic process"/>
    <property type="evidence" value="ECO:0007669"/>
    <property type="project" value="UniProtKB-ARBA"/>
</dbReference>
<dbReference type="EC" id="2.7.11.1" evidence="1"/>
<dbReference type="PANTHER" id="PTHR43289:SF6">
    <property type="entry name" value="SERINE_THREONINE-PROTEIN KINASE NEKL-3"/>
    <property type="match status" value="1"/>
</dbReference>
<keyword evidence="8" id="KW-0472">Membrane</keyword>
<evidence type="ECO:0000313" key="10">
    <source>
        <dbReference type="EMBL" id="OYN77924.1"/>
    </source>
</evidence>
<dbReference type="GO" id="GO:0004674">
    <property type="term" value="F:protein serine/threonine kinase activity"/>
    <property type="evidence" value="ECO:0007669"/>
    <property type="project" value="UniProtKB-KW"/>
</dbReference>
<dbReference type="Pfam" id="PF00069">
    <property type="entry name" value="Pkinase"/>
    <property type="match status" value="1"/>
</dbReference>
<dbReference type="PANTHER" id="PTHR43289">
    <property type="entry name" value="MITOGEN-ACTIVATED PROTEIN KINASE KINASE KINASE 20-RELATED"/>
    <property type="match status" value="1"/>
</dbReference>
<keyword evidence="11" id="KW-1185">Reference proteome</keyword>
<dbReference type="InterPro" id="IPR011009">
    <property type="entry name" value="Kinase-like_dom_sf"/>
</dbReference>
<keyword evidence="4" id="KW-0547">Nucleotide-binding</keyword>
<organism evidence="10 11">
    <name type="scientific">Mycolicibacterium sphagni</name>
    <dbReference type="NCBI Taxonomy" id="1786"/>
    <lineage>
        <taxon>Bacteria</taxon>
        <taxon>Bacillati</taxon>
        <taxon>Actinomycetota</taxon>
        <taxon>Actinomycetes</taxon>
        <taxon>Mycobacteriales</taxon>
        <taxon>Mycobacteriaceae</taxon>
        <taxon>Mycolicibacterium</taxon>
    </lineage>
</organism>
<feature type="compositionally biased region" description="Low complexity" evidence="7">
    <location>
        <begin position="305"/>
        <end position="315"/>
    </location>
</feature>
<accession>A0A255DF55</accession>
<sequence>MRLTSGEQFAGFRVIESLGTGGMGEVYLVGHPRLPRREALKVLSADFTTNEEFRQRFLREAELAAALWHPNLVTIHDRGEAEGRLWISMDYVDGADAANLVRGRYPSGIPVDQVIAIVTAVASALDSIHTAGMLHRDVKPANILCAEQGMGARRIALADFGIARQINDSSGITATNTTIGTVSYAAPEQLMGKRSDGRADQYALAATAFHLLTGEAPFADSNPAVVIGQHLSAPPPRLAGIRPELSQLDTAFARALAKDPAQRFASCSDFAEALAGAVDMAVVQGGNTMATPGSAAALQAPQTEPKAAPASPPKRALSPPALVLTVLGLGLIAAVVFVGWQLANRQERSASTPAAPLSVTTTAAPISPQAPVTVTVSAPQSAVVPTPASQSVTAAPMVLADADVHGFVGFGDDARCSGYDRAVVVMRTPQSALVVCRSPGGGAYYRGLRLSDMATIELTNIAVTDSGSTVVVTNNSDGTRYEISKTGLQIVKNGEVLSSESAIEFATP</sequence>
<evidence type="ECO:0000256" key="3">
    <source>
        <dbReference type="ARBA" id="ARBA00022679"/>
    </source>
</evidence>
<evidence type="ECO:0000259" key="9">
    <source>
        <dbReference type="PROSITE" id="PS50011"/>
    </source>
</evidence>
<dbReference type="OrthoDB" id="9762169at2"/>
<keyword evidence="8" id="KW-0812">Transmembrane</keyword>
<dbReference type="GO" id="GO:0005524">
    <property type="term" value="F:ATP binding"/>
    <property type="evidence" value="ECO:0007669"/>
    <property type="project" value="UniProtKB-KW"/>
</dbReference>
<feature type="domain" description="Protein kinase" evidence="9">
    <location>
        <begin position="12"/>
        <end position="275"/>
    </location>
</feature>
<comment type="caution">
    <text evidence="10">The sequence shown here is derived from an EMBL/GenBank/DDBJ whole genome shotgun (WGS) entry which is preliminary data.</text>
</comment>
<dbReference type="EMBL" id="NOZR01000014">
    <property type="protein sequence ID" value="OYN77924.1"/>
    <property type="molecule type" value="Genomic_DNA"/>
</dbReference>
<evidence type="ECO:0000256" key="8">
    <source>
        <dbReference type="SAM" id="Phobius"/>
    </source>
</evidence>
<evidence type="ECO:0000256" key="4">
    <source>
        <dbReference type="ARBA" id="ARBA00022741"/>
    </source>
</evidence>
<dbReference type="InterPro" id="IPR008271">
    <property type="entry name" value="Ser/Thr_kinase_AS"/>
</dbReference>
<dbReference type="CDD" id="cd14014">
    <property type="entry name" value="STKc_PknB_like"/>
    <property type="match status" value="1"/>
</dbReference>
<keyword evidence="5" id="KW-0418">Kinase</keyword>
<dbReference type="RefSeq" id="WP_094481604.1">
    <property type="nucleotide sequence ID" value="NZ_JACKSC010000363.1"/>
</dbReference>
<feature type="region of interest" description="Disordered" evidence="7">
    <location>
        <begin position="292"/>
        <end position="315"/>
    </location>
</feature>
<gene>
    <name evidence="10" type="ORF">CG716_16810</name>
</gene>
<protein>
    <recommendedName>
        <fullName evidence="1">non-specific serine/threonine protein kinase</fullName>
        <ecNumber evidence="1">2.7.11.1</ecNumber>
    </recommendedName>
</protein>
<keyword evidence="3" id="KW-0808">Transferase</keyword>
<keyword evidence="8" id="KW-1133">Transmembrane helix</keyword>
<dbReference type="Proteomes" id="UP000216063">
    <property type="component" value="Unassembled WGS sequence"/>
</dbReference>
<proteinExistence type="predicted"/>
<evidence type="ECO:0000256" key="6">
    <source>
        <dbReference type="ARBA" id="ARBA00022840"/>
    </source>
</evidence>
<dbReference type="SMART" id="SM00220">
    <property type="entry name" value="S_TKc"/>
    <property type="match status" value="1"/>
</dbReference>
<dbReference type="InterPro" id="IPR000719">
    <property type="entry name" value="Prot_kinase_dom"/>
</dbReference>
<dbReference type="SUPFAM" id="SSF56112">
    <property type="entry name" value="Protein kinase-like (PK-like)"/>
    <property type="match status" value="1"/>
</dbReference>
<dbReference type="PROSITE" id="PS50011">
    <property type="entry name" value="PROTEIN_KINASE_DOM"/>
    <property type="match status" value="1"/>
</dbReference>
<evidence type="ECO:0000256" key="5">
    <source>
        <dbReference type="ARBA" id="ARBA00022777"/>
    </source>
</evidence>